<evidence type="ECO:0000256" key="4">
    <source>
        <dbReference type="ARBA" id="ARBA00023136"/>
    </source>
</evidence>
<dbReference type="eggNOG" id="COG1538">
    <property type="taxonomic scope" value="Bacteria"/>
</dbReference>
<dbReference type="GO" id="GO:0015288">
    <property type="term" value="F:porin activity"/>
    <property type="evidence" value="ECO:0007669"/>
    <property type="project" value="TreeGrafter"/>
</dbReference>
<dbReference type="InterPro" id="IPR051906">
    <property type="entry name" value="TolC-like"/>
</dbReference>
<dbReference type="PANTHER" id="PTHR30026">
    <property type="entry name" value="OUTER MEMBRANE PROTEIN TOLC"/>
    <property type="match status" value="1"/>
</dbReference>
<dbReference type="STRING" id="643867.Ftrac_1720"/>
<proteinExistence type="predicted"/>
<evidence type="ECO:0000256" key="1">
    <source>
        <dbReference type="ARBA" id="ARBA00004442"/>
    </source>
</evidence>
<evidence type="ECO:0000256" key="6">
    <source>
        <dbReference type="SAM" id="SignalP"/>
    </source>
</evidence>
<dbReference type="GO" id="GO:1990281">
    <property type="term" value="C:efflux pump complex"/>
    <property type="evidence" value="ECO:0007669"/>
    <property type="project" value="TreeGrafter"/>
</dbReference>
<feature type="chain" id="PRO_5003190043" evidence="6">
    <location>
        <begin position="21"/>
        <end position="394"/>
    </location>
</feature>
<gene>
    <name evidence="7" type="ordered locus">Ftrac_1720</name>
</gene>
<dbReference type="GO" id="GO:0009279">
    <property type="term" value="C:cell outer membrane"/>
    <property type="evidence" value="ECO:0007669"/>
    <property type="project" value="UniProtKB-SubCell"/>
</dbReference>
<evidence type="ECO:0000256" key="3">
    <source>
        <dbReference type="ARBA" id="ARBA00022692"/>
    </source>
</evidence>
<evidence type="ECO:0000256" key="5">
    <source>
        <dbReference type="ARBA" id="ARBA00023237"/>
    </source>
</evidence>
<keyword evidence="6" id="KW-0732">Signal</keyword>
<dbReference type="PANTHER" id="PTHR30026:SF20">
    <property type="entry name" value="OUTER MEMBRANE PROTEIN TOLC"/>
    <property type="match status" value="1"/>
</dbReference>
<dbReference type="SUPFAM" id="SSF56954">
    <property type="entry name" value="Outer membrane efflux proteins (OEP)"/>
    <property type="match status" value="1"/>
</dbReference>
<keyword evidence="5" id="KW-0998">Cell outer membrane</keyword>
<accession>E4TRI7</accession>
<protein>
    <submittedName>
        <fullName evidence="7">Outer membrane efflux protein</fullName>
    </submittedName>
</protein>
<comment type="subcellular location">
    <subcellularLocation>
        <location evidence="1">Cell outer membrane</location>
    </subcellularLocation>
</comment>
<dbReference type="HOGENOM" id="CLU_701774_0_0_10"/>
<dbReference type="Gene3D" id="1.20.1600.10">
    <property type="entry name" value="Outer membrane efflux proteins (OEP)"/>
    <property type="match status" value="1"/>
</dbReference>
<evidence type="ECO:0000256" key="2">
    <source>
        <dbReference type="ARBA" id="ARBA00022452"/>
    </source>
</evidence>
<dbReference type="KEGG" id="mtt:Ftrac_1720"/>
<name>E4TRI7_MARTH</name>
<keyword evidence="4" id="KW-0472">Membrane</keyword>
<dbReference type="Proteomes" id="UP000008720">
    <property type="component" value="Chromosome"/>
</dbReference>
<dbReference type="RefSeq" id="WP_013453855.1">
    <property type="nucleotide sequence ID" value="NC_014759.1"/>
</dbReference>
<dbReference type="OrthoDB" id="712316at2"/>
<sequence>MYKIIVFILWCCTLSGLAYAQTPTIESVLTQVEQNNKSLKAFADYLNSQKLALRSSNNLEDPQFGAFYLPIADHTDANYTEFQLSQTIEFPTVYGARGNLIDEKVAKLELVYKSKRQEVLAQAKEFCQHLIYLQKQIAIEETRLEQAEKVFEQVKELFAKEQVGIMEMNKAKVAWLQDQFKIQELENELNAVALQLKSLNGDEPIAFTADTYENSLKVSERDSIWQEKLLLDPALLKLEQEQLIAQQTLKLAKNKALPNITAGFNSQGIPGERFSGLYAGISIPLWSNRNKVKAAASEIQYQERFKNAETFQRYTDFEKQYNQYQLMQEKYEAYESTLNSLNSNELLYKAYQSGELSFLDYFAELQFYRKAYDEMLRMQYELHISQTQLLKHQL</sequence>
<dbReference type="GO" id="GO:0015562">
    <property type="term" value="F:efflux transmembrane transporter activity"/>
    <property type="evidence" value="ECO:0007669"/>
    <property type="project" value="InterPro"/>
</dbReference>
<dbReference type="EMBL" id="CP002349">
    <property type="protein sequence ID" value="ADR21708.1"/>
    <property type="molecule type" value="Genomic_DNA"/>
</dbReference>
<evidence type="ECO:0000313" key="8">
    <source>
        <dbReference type="Proteomes" id="UP000008720"/>
    </source>
</evidence>
<reference evidence="7 8" key="1">
    <citation type="journal article" date="2011" name="Stand. Genomic Sci.">
        <title>Complete genome sequence of Marivirga tractuosa type strain (H-43).</title>
        <authorList>
            <person name="Pagani I."/>
            <person name="Chertkov O."/>
            <person name="Lapidus A."/>
            <person name="Lucas S."/>
            <person name="Del Rio T.G."/>
            <person name="Tice H."/>
            <person name="Copeland A."/>
            <person name="Cheng J.F."/>
            <person name="Nolan M."/>
            <person name="Saunders E."/>
            <person name="Pitluck S."/>
            <person name="Held B."/>
            <person name="Goodwin L."/>
            <person name="Liolios K."/>
            <person name="Ovchinikova G."/>
            <person name="Ivanova N."/>
            <person name="Mavromatis K."/>
            <person name="Pati A."/>
            <person name="Chen A."/>
            <person name="Palaniappan K."/>
            <person name="Land M."/>
            <person name="Hauser L."/>
            <person name="Jeffries C.D."/>
            <person name="Detter J.C."/>
            <person name="Han C."/>
            <person name="Tapia R."/>
            <person name="Ngatchou-Djao O.D."/>
            <person name="Rohde M."/>
            <person name="Goker M."/>
            <person name="Spring S."/>
            <person name="Sikorski J."/>
            <person name="Woyke T."/>
            <person name="Bristow J."/>
            <person name="Eisen J.A."/>
            <person name="Markowitz V."/>
            <person name="Hugenholtz P."/>
            <person name="Klenk H.P."/>
            <person name="Kyrpides N.C."/>
        </authorList>
    </citation>
    <scope>NUCLEOTIDE SEQUENCE [LARGE SCALE GENOMIC DNA]</scope>
    <source>
        <strain evidence="8">ATCC 23168 / DSM 4126 / NBRC 15989 / NCIMB 1408 / VKM B-1430 / H-43</strain>
    </source>
</reference>
<organism evidence="7 8">
    <name type="scientific">Marivirga tractuosa (strain ATCC 23168 / DSM 4126 / NBRC 15989 / NCIMB 1408 / VKM B-1430 / H-43)</name>
    <name type="common">Microscilla tractuosa</name>
    <name type="synonym">Flexibacter tractuosus</name>
    <dbReference type="NCBI Taxonomy" id="643867"/>
    <lineage>
        <taxon>Bacteria</taxon>
        <taxon>Pseudomonadati</taxon>
        <taxon>Bacteroidota</taxon>
        <taxon>Cytophagia</taxon>
        <taxon>Cytophagales</taxon>
        <taxon>Marivirgaceae</taxon>
        <taxon>Marivirga</taxon>
    </lineage>
</organism>
<evidence type="ECO:0000313" key="7">
    <source>
        <dbReference type="EMBL" id="ADR21708.1"/>
    </source>
</evidence>
<dbReference type="AlphaFoldDB" id="E4TRI7"/>
<keyword evidence="3" id="KW-0812">Transmembrane</keyword>
<feature type="signal peptide" evidence="6">
    <location>
        <begin position="1"/>
        <end position="20"/>
    </location>
</feature>
<keyword evidence="2" id="KW-1134">Transmembrane beta strand</keyword>
<keyword evidence="8" id="KW-1185">Reference proteome</keyword>